<name>A0A1M5G264_9BACE</name>
<dbReference type="OrthoDB" id="396512at2"/>
<evidence type="ECO:0000313" key="2">
    <source>
        <dbReference type="EMBL" id="SHF97809.1"/>
    </source>
</evidence>
<dbReference type="InterPro" id="IPR029044">
    <property type="entry name" value="Nucleotide-diphossugar_trans"/>
</dbReference>
<dbReference type="EMBL" id="FQVD01000054">
    <property type="protein sequence ID" value="SHF97809.1"/>
    <property type="molecule type" value="Genomic_DNA"/>
</dbReference>
<dbReference type="GO" id="GO:0016740">
    <property type="term" value="F:transferase activity"/>
    <property type="evidence" value="ECO:0007669"/>
    <property type="project" value="UniProtKB-KW"/>
</dbReference>
<evidence type="ECO:0000259" key="1">
    <source>
        <dbReference type="Pfam" id="PF00535"/>
    </source>
</evidence>
<organism evidence="2 3">
    <name type="scientific">Bacteroides faecichinchillae</name>
    <dbReference type="NCBI Taxonomy" id="871325"/>
    <lineage>
        <taxon>Bacteria</taxon>
        <taxon>Pseudomonadati</taxon>
        <taxon>Bacteroidota</taxon>
        <taxon>Bacteroidia</taxon>
        <taxon>Bacteroidales</taxon>
        <taxon>Bacteroidaceae</taxon>
        <taxon>Bacteroides</taxon>
    </lineage>
</organism>
<dbReference type="AlphaFoldDB" id="A0A1M5G264"/>
<dbReference type="Gene3D" id="3.90.550.10">
    <property type="entry name" value="Spore Coat Polysaccharide Biosynthesis Protein SpsA, Chain A"/>
    <property type="match status" value="1"/>
</dbReference>
<dbReference type="Proteomes" id="UP000184436">
    <property type="component" value="Unassembled WGS sequence"/>
</dbReference>
<keyword evidence="3" id="KW-1185">Reference proteome</keyword>
<accession>A0A1M5G264</accession>
<sequence length="366" mass="42336">MIKLVDGFGFNEELELVIQDNTEDDSEIFEFFSDNEFLNPQYYHIRESLTVGENFDFGIRNSTGEYVSCIGDDDAVTKYLVDCVKWMKENKLEGVFPERITFLGPEAYPGCKGDLHYKSFTEEVKFVNTSEVLKDIFDKGCINTGNLPLLYRGVVSRECLDKIRVRCGTYFPGASPDIANAVSICLVIEKFVVISAPIVIGGNSKTGGGGVNFLKYHAQTDFTKLPHLPKNIKEIWCKKIPLIWSNPTIWCESVVEALNAWGRSDLIEEINFEKLYEYFVLYYFHYRKMAFELSNNKMRLLLKSCFNYSSRYFNGIIYRIKTKLSRKKYSNGRLVVSGFDDFNEVLEYLNKNDYNFMDIDHVRIKI</sequence>
<protein>
    <submittedName>
        <fullName evidence="2">Glycosyl transferase family 2</fullName>
    </submittedName>
</protein>
<evidence type="ECO:0000313" key="3">
    <source>
        <dbReference type="Proteomes" id="UP000184436"/>
    </source>
</evidence>
<dbReference type="InterPro" id="IPR001173">
    <property type="entry name" value="Glyco_trans_2-like"/>
</dbReference>
<dbReference type="SUPFAM" id="SSF53448">
    <property type="entry name" value="Nucleotide-diphospho-sugar transferases"/>
    <property type="match status" value="1"/>
</dbReference>
<feature type="domain" description="Glycosyltransferase 2-like" evidence="1">
    <location>
        <begin position="14"/>
        <end position="101"/>
    </location>
</feature>
<dbReference type="RefSeq" id="WP_025076341.1">
    <property type="nucleotide sequence ID" value="NZ_FQVD01000054.1"/>
</dbReference>
<dbReference type="STRING" id="871325.SAMN05444349_15416"/>
<keyword evidence="2" id="KW-0808">Transferase</keyword>
<dbReference type="Pfam" id="PF00535">
    <property type="entry name" value="Glycos_transf_2"/>
    <property type="match status" value="1"/>
</dbReference>
<proteinExistence type="predicted"/>
<reference evidence="2 3" key="1">
    <citation type="submission" date="2016-11" db="EMBL/GenBank/DDBJ databases">
        <authorList>
            <person name="Jaros S."/>
            <person name="Januszkiewicz K."/>
            <person name="Wedrychowicz H."/>
        </authorList>
    </citation>
    <scope>NUCLEOTIDE SEQUENCE [LARGE SCALE GENOMIC DNA]</scope>
    <source>
        <strain evidence="2 3">DSM 26883</strain>
    </source>
</reference>
<gene>
    <name evidence="2" type="ORF">SAMN05444349_15416</name>
</gene>